<dbReference type="GO" id="GO:0051539">
    <property type="term" value="F:4 iron, 4 sulfur cluster binding"/>
    <property type="evidence" value="ECO:0007669"/>
    <property type="project" value="TreeGrafter"/>
</dbReference>
<dbReference type="InterPro" id="IPR000808">
    <property type="entry name" value="Mrp-like_CS"/>
</dbReference>
<dbReference type="GO" id="GO:0005524">
    <property type="term" value="F:ATP binding"/>
    <property type="evidence" value="ECO:0007669"/>
    <property type="project" value="UniProtKB-KW"/>
</dbReference>
<dbReference type="PANTHER" id="PTHR42961">
    <property type="entry name" value="IRON-SULFUR PROTEIN NUBPL"/>
    <property type="match status" value="1"/>
</dbReference>
<dbReference type="CDD" id="cd02037">
    <property type="entry name" value="Mrp_NBP35"/>
    <property type="match status" value="1"/>
</dbReference>
<dbReference type="GO" id="GO:0016226">
    <property type="term" value="P:iron-sulfur cluster assembly"/>
    <property type="evidence" value="ECO:0007669"/>
    <property type="project" value="InterPro"/>
</dbReference>
<evidence type="ECO:0000256" key="2">
    <source>
        <dbReference type="ARBA" id="ARBA00022741"/>
    </source>
</evidence>
<name>A0A937X574_9BACT</name>
<evidence type="ECO:0000256" key="1">
    <source>
        <dbReference type="ARBA" id="ARBA00022723"/>
    </source>
</evidence>
<dbReference type="Proteomes" id="UP000703893">
    <property type="component" value="Unassembled WGS sequence"/>
</dbReference>
<feature type="non-terminal residue" evidence="6">
    <location>
        <position position="1"/>
    </location>
</feature>
<keyword evidence="2" id="KW-0547">Nucleotide-binding</keyword>
<dbReference type="InterPro" id="IPR019591">
    <property type="entry name" value="Mrp/NBP35_ATP-bd"/>
</dbReference>
<evidence type="ECO:0000256" key="3">
    <source>
        <dbReference type="ARBA" id="ARBA00022840"/>
    </source>
</evidence>
<dbReference type="EMBL" id="VGJX01000255">
    <property type="protein sequence ID" value="MBM3274570.1"/>
    <property type="molecule type" value="Genomic_DNA"/>
</dbReference>
<keyword evidence="4" id="KW-0408">Iron</keyword>
<dbReference type="AlphaFoldDB" id="A0A937X574"/>
<accession>A0A937X574</accession>
<keyword evidence="5" id="KW-0411">Iron-sulfur</keyword>
<dbReference type="GO" id="GO:0046872">
    <property type="term" value="F:metal ion binding"/>
    <property type="evidence" value="ECO:0007669"/>
    <property type="project" value="UniProtKB-KW"/>
</dbReference>
<evidence type="ECO:0000313" key="7">
    <source>
        <dbReference type="Proteomes" id="UP000703893"/>
    </source>
</evidence>
<sequence length="286" mass="30355">IAWSAQVRNPVSSTSLPGIKNTVAIGSGKGGVGKSTVAANLALALAADGAKVGLLDADIYGPSIPLMLGVENERPTGEGKTIIPIEAHGIKVMSIGFMLPKADDPVIWRGPMLANILTQFLRQVAWGDIDYLLIDLPPGTGDIPLTLVQSIPLSGAAIVITPERVATAIGTKTLRMFQGDRTNVPILGVIENMSAFECPHCHETTEIFDGGGGEALATREDVPFLGRLPLDPRIRRGGDEGLPIVLAEPESSLAREFREIARKLAGRLSIEYFRAEQPLVVGFPVL</sequence>
<evidence type="ECO:0000256" key="5">
    <source>
        <dbReference type="ARBA" id="ARBA00023014"/>
    </source>
</evidence>
<proteinExistence type="inferred from homology"/>
<dbReference type="PANTHER" id="PTHR42961:SF2">
    <property type="entry name" value="IRON-SULFUR PROTEIN NUBPL"/>
    <property type="match status" value="1"/>
</dbReference>
<dbReference type="InterPro" id="IPR044304">
    <property type="entry name" value="NUBPL-like"/>
</dbReference>
<keyword evidence="1" id="KW-0479">Metal-binding</keyword>
<reference evidence="6 7" key="1">
    <citation type="submission" date="2019-03" db="EMBL/GenBank/DDBJ databases">
        <title>Lake Tanganyika Metagenome-Assembled Genomes (MAGs).</title>
        <authorList>
            <person name="Tran P."/>
        </authorList>
    </citation>
    <scope>NUCLEOTIDE SEQUENCE [LARGE SCALE GENOMIC DNA]</scope>
    <source>
        <strain evidence="6">K_DeepCast_65m_m2_236</strain>
    </source>
</reference>
<evidence type="ECO:0000313" key="6">
    <source>
        <dbReference type="EMBL" id="MBM3274570.1"/>
    </source>
</evidence>
<evidence type="ECO:0000256" key="4">
    <source>
        <dbReference type="ARBA" id="ARBA00023004"/>
    </source>
</evidence>
<dbReference type="HAMAP" id="MF_02040">
    <property type="entry name" value="Mrp_NBP35"/>
    <property type="match status" value="1"/>
</dbReference>
<dbReference type="GO" id="GO:0140663">
    <property type="term" value="F:ATP-dependent FeS chaperone activity"/>
    <property type="evidence" value="ECO:0007669"/>
    <property type="project" value="InterPro"/>
</dbReference>
<gene>
    <name evidence="6" type="ORF">FJZ00_05435</name>
</gene>
<dbReference type="InterPro" id="IPR027417">
    <property type="entry name" value="P-loop_NTPase"/>
</dbReference>
<protein>
    <submittedName>
        <fullName evidence="6">Mrp/NBP35 family ATP-binding protein</fullName>
    </submittedName>
</protein>
<organism evidence="6 7">
    <name type="scientific">Candidatus Tanganyikabacteria bacterium</name>
    <dbReference type="NCBI Taxonomy" id="2961651"/>
    <lineage>
        <taxon>Bacteria</taxon>
        <taxon>Bacillati</taxon>
        <taxon>Candidatus Sericytochromatia</taxon>
        <taxon>Candidatus Tanganyikabacteria</taxon>
    </lineage>
</organism>
<dbReference type="SUPFAM" id="SSF52540">
    <property type="entry name" value="P-loop containing nucleoside triphosphate hydrolases"/>
    <property type="match status" value="1"/>
</dbReference>
<dbReference type="PROSITE" id="PS01215">
    <property type="entry name" value="MRP"/>
    <property type="match status" value="1"/>
</dbReference>
<keyword evidence="3 6" id="KW-0067">ATP-binding</keyword>
<dbReference type="InterPro" id="IPR033756">
    <property type="entry name" value="YlxH/NBP35"/>
</dbReference>
<dbReference type="Pfam" id="PF10609">
    <property type="entry name" value="ParA"/>
    <property type="match status" value="1"/>
</dbReference>
<dbReference type="Gene3D" id="3.40.50.300">
    <property type="entry name" value="P-loop containing nucleotide triphosphate hydrolases"/>
    <property type="match status" value="1"/>
</dbReference>
<dbReference type="FunFam" id="3.40.50.300:FF:001119">
    <property type="entry name" value="Iron-sulfur cluster carrier protein"/>
    <property type="match status" value="1"/>
</dbReference>
<comment type="caution">
    <text evidence="6">The sequence shown here is derived from an EMBL/GenBank/DDBJ whole genome shotgun (WGS) entry which is preliminary data.</text>
</comment>